<dbReference type="InterPro" id="IPR032389">
    <property type="entry name" value="GspB_C"/>
</dbReference>
<evidence type="ECO:0000259" key="3">
    <source>
        <dbReference type="Pfam" id="PF16537"/>
    </source>
</evidence>
<keyword evidence="2" id="KW-0812">Transmembrane</keyword>
<feature type="domain" description="Type II secretion system protein GspB C-terminal" evidence="3">
    <location>
        <begin position="195"/>
        <end position="253"/>
    </location>
</feature>
<evidence type="ECO:0000256" key="1">
    <source>
        <dbReference type="SAM" id="MobiDB-lite"/>
    </source>
</evidence>
<evidence type="ECO:0000313" key="4">
    <source>
        <dbReference type="EMBL" id="MBB5347817.1"/>
    </source>
</evidence>
<reference evidence="4 5" key="1">
    <citation type="submission" date="2020-08" db="EMBL/GenBank/DDBJ databases">
        <title>Genomic Encyclopedia of Type Strains, Phase IV (KMG-IV): sequencing the most valuable type-strain genomes for metagenomic binning, comparative biology and taxonomic classification.</title>
        <authorList>
            <person name="Goeker M."/>
        </authorList>
    </citation>
    <scope>NUCLEOTIDE SEQUENCE [LARGE SCALE GENOMIC DNA]</scope>
    <source>
        <strain evidence="4 5">DSM 28570</strain>
    </source>
</reference>
<organism evidence="4 5">
    <name type="scientific">Desulfoprunum benzoelyticum</name>
    <dbReference type="NCBI Taxonomy" id="1506996"/>
    <lineage>
        <taxon>Bacteria</taxon>
        <taxon>Pseudomonadati</taxon>
        <taxon>Thermodesulfobacteriota</taxon>
        <taxon>Desulfobulbia</taxon>
        <taxon>Desulfobulbales</taxon>
        <taxon>Desulfobulbaceae</taxon>
        <taxon>Desulfoprunum</taxon>
    </lineage>
</organism>
<comment type="caution">
    <text evidence="4">The sequence shown here is derived from an EMBL/GenBank/DDBJ whole genome shotgun (WGS) entry which is preliminary data.</text>
</comment>
<sequence>MSYILDALKKSDQDRKQGEIPTLESVHTDLTSTRVRRSTNRRNRFLLICCACLAVIAVGLWQWRSPLFTSPPAEKTASTEQGAEVRGTPPPAPPTGGPNVARRPAAPAPTQGVEIAAPAQETAPPQSQEPVQVKRPTPPATTPQRVVMPPAERIEPASPPRVVQPSPPPPSESPAAPDDSPPLLKDLPPEIRRSIPEISMAGHVYSEVPARRMIMINNKIVREGERVGDQLKLLRITWDGVILRHMNTDFQIKL</sequence>
<dbReference type="RefSeq" id="WP_183349957.1">
    <property type="nucleotide sequence ID" value="NZ_JACHEO010000007.1"/>
</dbReference>
<dbReference type="Pfam" id="PF16537">
    <property type="entry name" value="T2SSB"/>
    <property type="match status" value="1"/>
</dbReference>
<protein>
    <submittedName>
        <fullName evidence="4">General secretion pathway protein B</fullName>
    </submittedName>
</protein>
<dbReference type="Proteomes" id="UP000539642">
    <property type="component" value="Unassembled WGS sequence"/>
</dbReference>
<accession>A0A840UNI2</accession>
<gene>
    <name evidence="4" type="ORF">HNQ81_001546</name>
</gene>
<feature type="transmembrane region" description="Helical" evidence="2">
    <location>
        <begin position="45"/>
        <end position="63"/>
    </location>
</feature>
<keyword evidence="2" id="KW-1133">Transmembrane helix</keyword>
<keyword evidence="5" id="KW-1185">Reference proteome</keyword>
<dbReference type="AlphaFoldDB" id="A0A840UNI2"/>
<feature type="compositionally biased region" description="Low complexity" evidence="1">
    <location>
        <begin position="173"/>
        <end position="186"/>
    </location>
</feature>
<feature type="region of interest" description="Disordered" evidence="1">
    <location>
        <begin position="71"/>
        <end position="188"/>
    </location>
</feature>
<name>A0A840UNI2_9BACT</name>
<dbReference type="GO" id="GO:0015627">
    <property type="term" value="C:type II protein secretion system complex"/>
    <property type="evidence" value="ECO:0007669"/>
    <property type="project" value="InterPro"/>
</dbReference>
<evidence type="ECO:0000313" key="5">
    <source>
        <dbReference type="Proteomes" id="UP000539642"/>
    </source>
</evidence>
<keyword evidence="2" id="KW-0472">Membrane</keyword>
<evidence type="ECO:0000256" key="2">
    <source>
        <dbReference type="SAM" id="Phobius"/>
    </source>
</evidence>
<feature type="compositionally biased region" description="Low complexity" evidence="1">
    <location>
        <begin position="97"/>
        <end position="109"/>
    </location>
</feature>
<proteinExistence type="predicted"/>
<dbReference type="EMBL" id="JACHEO010000007">
    <property type="protein sequence ID" value="MBB5347817.1"/>
    <property type="molecule type" value="Genomic_DNA"/>
</dbReference>